<evidence type="ECO:0000256" key="1">
    <source>
        <dbReference type="ARBA" id="ARBA00022490"/>
    </source>
</evidence>
<dbReference type="PANTHER" id="PTHR37299">
    <property type="entry name" value="TRANSCRIPTIONAL REGULATOR-RELATED"/>
    <property type="match status" value="1"/>
</dbReference>
<dbReference type="InterPro" id="IPR046947">
    <property type="entry name" value="LytR-like"/>
</dbReference>
<organism evidence="5 6">
    <name type="scientific">Listeria booriae</name>
    <dbReference type="NCBI Taxonomy" id="1552123"/>
    <lineage>
        <taxon>Bacteria</taxon>
        <taxon>Bacillati</taxon>
        <taxon>Bacillota</taxon>
        <taxon>Bacilli</taxon>
        <taxon>Bacillales</taxon>
        <taxon>Listeriaceae</taxon>
        <taxon>Listeria</taxon>
    </lineage>
</organism>
<accession>A0A7X0Z324</accession>
<dbReference type="Gene3D" id="3.40.50.2300">
    <property type="match status" value="1"/>
</dbReference>
<keyword evidence="1" id="KW-0963">Cytoplasm</keyword>
<protein>
    <submittedName>
        <fullName evidence="5">Response regulator transcription factor</fullName>
    </submittedName>
</protein>
<keyword evidence="3" id="KW-0010">Activator</keyword>
<dbReference type="SUPFAM" id="SSF52172">
    <property type="entry name" value="CheY-like"/>
    <property type="match status" value="1"/>
</dbReference>
<name>A0A7X0Z324_9LIST</name>
<dbReference type="Gene3D" id="2.40.50.1020">
    <property type="entry name" value="LytTr DNA-binding domain"/>
    <property type="match status" value="1"/>
</dbReference>
<dbReference type="InterPro" id="IPR011006">
    <property type="entry name" value="CheY-like_superfamily"/>
</dbReference>
<feature type="domain" description="HTH LytTR-type" evidence="4">
    <location>
        <begin position="149"/>
        <end position="245"/>
    </location>
</feature>
<evidence type="ECO:0000259" key="4">
    <source>
        <dbReference type="SMART" id="SM00850"/>
    </source>
</evidence>
<dbReference type="AlphaFoldDB" id="A0A7X0Z324"/>
<comment type="caution">
    <text evidence="5">The sequence shown here is derived from an EMBL/GenBank/DDBJ whole genome shotgun (WGS) entry which is preliminary data.</text>
</comment>
<proteinExistence type="predicted"/>
<dbReference type="GO" id="GO:0003677">
    <property type="term" value="F:DNA binding"/>
    <property type="evidence" value="ECO:0007669"/>
    <property type="project" value="InterPro"/>
</dbReference>
<reference evidence="5 6" key="1">
    <citation type="submission" date="2020-03" db="EMBL/GenBank/DDBJ databases">
        <title>Soil Listeria distribution.</title>
        <authorList>
            <person name="Liao J."/>
            <person name="Wiedmann M."/>
        </authorList>
    </citation>
    <scope>NUCLEOTIDE SEQUENCE [LARGE SCALE GENOMIC DNA]</scope>
    <source>
        <strain evidence="5 6">FSL L7-0259</strain>
    </source>
</reference>
<dbReference type="InterPro" id="IPR007492">
    <property type="entry name" value="LytTR_DNA-bd_dom"/>
</dbReference>
<gene>
    <name evidence="5" type="ORF">HCB27_00425</name>
</gene>
<keyword evidence="2" id="KW-0902">Two-component regulatory system</keyword>
<evidence type="ECO:0000313" key="5">
    <source>
        <dbReference type="EMBL" id="MBC2175062.1"/>
    </source>
</evidence>
<dbReference type="Proteomes" id="UP000541735">
    <property type="component" value="Unassembled WGS sequence"/>
</dbReference>
<dbReference type="Pfam" id="PF04397">
    <property type="entry name" value="LytTR"/>
    <property type="match status" value="1"/>
</dbReference>
<evidence type="ECO:0000313" key="6">
    <source>
        <dbReference type="Proteomes" id="UP000541735"/>
    </source>
</evidence>
<sequence length="249" mass="29326">MTQLFVVEDNVFQREKIVETISRVIADRGYPFDLEPDIWMPNDVLEAIVDKSLPNIYFLDIDLRLDKNGIDFARRLRDIDPAGYIIFITSHSDRIKEIIDQFIAPHAYIVKDETHFQNIDVDIAKALENVKQRENIQYQGQTYHMEQPGMIMEVPYKDILYFETVPRAKKSILHTTSDAYTINRYLKAIKTEFENEPNFASFNSYLINLHHVTEVNRKIGIIKFTNDEELYGGRRIIDKFYQQYSAYKA</sequence>
<dbReference type="GO" id="GO:0000156">
    <property type="term" value="F:phosphorelay response regulator activity"/>
    <property type="evidence" value="ECO:0007669"/>
    <property type="project" value="InterPro"/>
</dbReference>
<dbReference type="SMART" id="SM00850">
    <property type="entry name" value="LytTR"/>
    <property type="match status" value="1"/>
</dbReference>
<evidence type="ECO:0000256" key="3">
    <source>
        <dbReference type="ARBA" id="ARBA00023159"/>
    </source>
</evidence>
<dbReference type="PANTHER" id="PTHR37299:SF3">
    <property type="entry name" value="STAGE 0 SPORULATION PROTEIN A HOMOLOG"/>
    <property type="match status" value="1"/>
</dbReference>
<dbReference type="RefSeq" id="WP_185548110.1">
    <property type="nucleotide sequence ID" value="NZ_JAARYD010000001.1"/>
</dbReference>
<dbReference type="EMBL" id="JAARYD010000001">
    <property type="protein sequence ID" value="MBC2175062.1"/>
    <property type="molecule type" value="Genomic_DNA"/>
</dbReference>
<evidence type="ECO:0000256" key="2">
    <source>
        <dbReference type="ARBA" id="ARBA00023012"/>
    </source>
</evidence>